<accession>A0ABQ5ATD0</accession>
<dbReference type="PANTHER" id="PTHR42648">
    <property type="entry name" value="TRANSPOSASE, PUTATIVE-RELATED"/>
    <property type="match status" value="1"/>
</dbReference>
<organism evidence="6 7">
    <name type="scientific">Tanacetum coccineum</name>
    <dbReference type="NCBI Taxonomy" id="301880"/>
    <lineage>
        <taxon>Eukaryota</taxon>
        <taxon>Viridiplantae</taxon>
        <taxon>Streptophyta</taxon>
        <taxon>Embryophyta</taxon>
        <taxon>Tracheophyta</taxon>
        <taxon>Spermatophyta</taxon>
        <taxon>Magnoliopsida</taxon>
        <taxon>eudicotyledons</taxon>
        <taxon>Gunneridae</taxon>
        <taxon>Pentapetalae</taxon>
        <taxon>asterids</taxon>
        <taxon>campanulids</taxon>
        <taxon>Asterales</taxon>
        <taxon>Asteraceae</taxon>
        <taxon>Asteroideae</taxon>
        <taxon>Anthemideae</taxon>
        <taxon>Anthemidinae</taxon>
        <taxon>Tanacetum</taxon>
    </lineage>
</organism>
<keyword evidence="7" id="KW-1185">Reference proteome</keyword>
<dbReference type="InterPro" id="IPR039537">
    <property type="entry name" value="Retrotran_Ty1/copia-like"/>
</dbReference>
<dbReference type="SUPFAM" id="SSF53098">
    <property type="entry name" value="Ribonuclease H-like"/>
    <property type="match status" value="1"/>
</dbReference>
<reference evidence="6" key="2">
    <citation type="submission" date="2022-01" db="EMBL/GenBank/DDBJ databases">
        <authorList>
            <person name="Yamashiro T."/>
            <person name="Shiraishi A."/>
            <person name="Satake H."/>
            <person name="Nakayama K."/>
        </authorList>
    </citation>
    <scope>NUCLEOTIDE SEQUENCE</scope>
</reference>
<dbReference type="Pfam" id="PF13976">
    <property type="entry name" value="gag_pre-integrs"/>
    <property type="match status" value="1"/>
</dbReference>
<comment type="caution">
    <text evidence="6">The sequence shown here is derived from an EMBL/GenBank/DDBJ whole genome shotgun (WGS) entry which is preliminary data.</text>
</comment>
<keyword evidence="1" id="KW-0378">Hydrolase</keyword>
<evidence type="ECO:0000313" key="6">
    <source>
        <dbReference type="EMBL" id="GJT04458.1"/>
    </source>
</evidence>
<gene>
    <name evidence="6" type="ORF">Tco_0838920</name>
</gene>
<keyword evidence="2" id="KW-0479">Metal-binding</keyword>
<dbReference type="InterPro" id="IPR001878">
    <property type="entry name" value="Znf_CCHC"/>
</dbReference>
<dbReference type="Proteomes" id="UP001151760">
    <property type="component" value="Unassembled WGS sequence"/>
</dbReference>
<dbReference type="PANTHER" id="PTHR42648:SF21">
    <property type="entry name" value="CYSTEINE-RICH RLK (RECEPTOR-LIKE PROTEIN KINASE) 8"/>
    <property type="match status" value="1"/>
</dbReference>
<feature type="region of interest" description="Disordered" evidence="4">
    <location>
        <begin position="893"/>
        <end position="945"/>
    </location>
</feature>
<reference evidence="6" key="1">
    <citation type="journal article" date="2022" name="Int. J. Mol. Sci.">
        <title>Draft Genome of Tanacetum Coccineum: Genomic Comparison of Closely Related Tanacetum-Family Plants.</title>
        <authorList>
            <person name="Yamashiro T."/>
            <person name="Shiraishi A."/>
            <person name="Nakayama K."/>
            <person name="Satake H."/>
        </authorList>
    </citation>
    <scope>NUCLEOTIDE SEQUENCE</scope>
</reference>
<feature type="region of interest" description="Disordered" evidence="4">
    <location>
        <begin position="189"/>
        <end position="208"/>
    </location>
</feature>
<keyword evidence="2" id="KW-0862">Zinc</keyword>
<feature type="domain" description="CCHC-type" evidence="5">
    <location>
        <begin position="208"/>
        <end position="225"/>
    </location>
</feature>
<feature type="region of interest" description="Disordered" evidence="4">
    <location>
        <begin position="484"/>
        <end position="520"/>
    </location>
</feature>
<dbReference type="EMBL" id="BQNB010012510">
    <property type="protein sequence ID" value="GJT04458.1"/>
    <property type="molecule type" value="Genomic_DNA"/>
</dbReference>
<dbReference type="InterPro" id="IPR012337">
    <property type="entry name" value="RNaseH-like_sf"/>
</dbReference>
<feature type="compositionally biased region" description="Low complexity" evidence="4">
    <location>
        <begin position="910"/>
        <end position="923"/>
    </location>
</feature>
<feature type="compositionally biased region" description="Basic residues" evidence="4">
    <location>
        <begin position="897"/>
        <end position="909"/>
    </location>
</feature>
<keyword evidence="1" id="KW-0645">Protease</keyword>
<dbReference type="InterPro" id="IPR036397">
    <property type="entry name" value="RNaseH_sf"/>
</dbReference>
<evidence type="ECO:0000313" key="7">
    <source>
        <dbReference type="Proteomes" id="UP001151760"/>
    </source>
</evidence>
<dbReference type="InterPro" id="IPR036875">
    <property type="entry name" value="Znf_CCHC_sf"/>
</dbReference>
<keyword evidence="2" id="KW-0863">Zinc-finger</keyword>
<dbReference type="SUPFAM" id="SSF57756">
    <property type="entry name" value="Retrovirus zinc finger-like domains"/>
    <property type="match status" value="1"/>
</dbReference>
<keyword evidence="3" id="KW-0175">Coiled coil</keyword>
<feature type="region of interest" description="Disordered" evidence="4">
    <location>
        <begin position="221"/>
        <end position="247"/>
    </location>
</feature>
<evidence type="ECO:0000256" key="3">
    <source>
        <dbReference type="SAM" id="Coils"/>
    </source>
</evidence>
<dbReference type="Gene3D" id="3.30.420.10">
    <property type="entry name" value="Ribonuclease H-like superfamily/Ribonuclease H"/>
    <property type="match status" value="1"/>
</dbReference>
<dbReference type="InterPro" id="IPR025724">
    <property type="entry name" value="GAG-pre-integrase_dom"/>
</dbReference>
<feature type="coiled-coil region" evidence="3">
    <location>
        <begin position="302"/>
        <end position="329"/>
    </location>
</feature>
<proteinExistence type="predicted"/>
<protein>
    <submittedName>
        <fullName evidence="6">Zf-CCHC domain-containing protein</fullName>
    </submittedName>
</protein>
<evidence type="ECO:0000256" key="2">
    <source>
        <dbReference type="PROSITE-ProRule" id="PRU00047"/>
    </source>
</evidence>
<evidence type="ECO:0000259" key="5">
    <source>
        <dbReference type="PROSITE" id="PS50158"/>
    </source>
</evidence>
<name>A0ABQ5ATD0_9ASTR</name>
<dbReference type="Pfam" id="PF22936">
    <property type="entry name" value="Pol_BBD"/>
    <property type="match status" value="1"/>
</dbReference>
<evidence type="ECO:0000256" key="4">
    <source>
        <dbReference type="SAM" id="MobiDB-lite"/>
    </source>
</evidence>
<dbReference type="PROSITE" id="PS50158">
    <property type="entry name" value="ZF_CCHC"/>
    <property type="match status" value="1"/>
</dbReference>
<dbReference type="InterPro" id="IPR054722">
    <property type="entry name" value="PolX-like_BBD"/>
</dbReference>
<dbReference type="Gene3D" id="4.10.60.10">
    <property type="entry name" value="Zinc finger, CCHC-type"/>
    <property type="match status" value="1"/>
</dbReference>
<sequence length="985" mass="111920">MVIYTGFAKGNDMKEFSLCNNGKRNWEGKTLLITHQGNSQVKDNKIDLLVQQYEQFIISEDESIDSAFARFNTIITSLKALDEGYSSKNYIRNFGGRAKVSAIEESKDLTSLSLNELIENLKVHEMIIKKDSEIVKAKIERKSLALKAKKESSDEECSTSESEEEEYAMAVRDFKKFFKRRGRFVRQPRNDKKTFQRSRDDKNSKSDRKCFRCGDPNHLIGECPKPPKDKNQRALAGGSWGDSGEEDDEKIKDETCLVAQALSEVCSESSYFSDENSSIDDLVLDNEYDKLCKMSLKIITKNKRLKAIRNSLEKEINILKEKVSTLEKNKGVDLECAKCHMLKIENEKLKEESIRLNFEKSTDCLNEMLSNQKPSGEKLGLGFSSFEASSSGTKEIKFVKAQKKASSDGGPINMGDPYIAQAALKIIMGPPPATPGSEKSMSFQKSILGLRPKHMIINNVKVPVASDNEVKKIYKPLSKPRVGFLKPNFRSKTPPPRRVNNNYPRAKTPQPKRNVGRQNQPHGFPICLGVNLEPDEWIKDSGYSKHMTGNRKLFSTYKAYNGGNVIFGSNLRGNIIGKGTISNDSLKIDNVEHVDNFGFNLLSIGQICNNKCRVTFSEHDSEITKDGKVIGRGIRKKGLYVMKLGNKPKNQICLATINENSTLWHRRLGHANMCLIQSLASKELVRNLHKLKFDQHFCDACKIGKQAHASHKAKNMVSTTRCLEHLHMDLFGPSTVRSYGGNRYTLVIVDDYSKYTWNKFLKDKTKLSINSKYLIFAQILDIPYEGACVFTDKWSHDELAYGVPLDGPYQTNPPSPDDIISTIRIDREGQVRRIRHEEEIDVREYQILTCEILPTLKPLEEIIWENFVMNENLELYNESYVLYDRVMNPLAAQQERKTRKDRGTRRGRHSTSSSSAFDQPSFSHLNDDDNDGNDEGTSRASTPSPIRYVNSLTNEVPQIFQNPHNIDPHLEPFYTHQTEIINHQV</sequence>
<evidence type="ECO:0000256" key="1">
    <source>
        <dbReference type="ARBA" id="ARBA00022670"/>
    </source>
</evidence>